<gene>
    <name evidence="1" type="ORF">V2H45_03260</name>
</gene>
<dbReference type="EMBL" id="JAZBJZ010000007">
    <property type="protein sequence ID" value="MEE3715762.1"/>
    <property type="molecule type" value="Genomic_DNA"/>
</dbReference>
<evidence type="ECO:0000313" key="2">
    <source>
        <dbReference type="Proteomes" id="UP001333818"/>
    </source>
</evidence>
<proteinExistence type="predicted"/>
<dbReference type="Proteomes" id="UP001333818">
    <property type="component" value="Unassembled WGS sequence"/>
</dbReference>
<evidence type="ECO:0000313" key="1">
    <source>
        <dbReference type="EMBL" id="MEE3715762.1"/>
    </source>
</evidence>
<sequence>MASLKNAIEDIVVFEAKEQLKRLGNVVREQIDLSEVVAYALNRLPPLYASTSRGWLQQRKRANIELKPQIVSAVQHAMLNVRRDPLRRSTPLSVDDLDSPAHALAKLQKLLGKSDMKWKDVPNIVQTTFDESKSSAEYGYMSISDRSRVKEIKGYLQRTKSSNDTRRSFQDAAVMLEDPMDMKEFESYMLMTNCVFTNVLENLVIQVAQDQTHRMSMVLARHVEIDDVAAYALNRLPTMYATTEQGVERQTQRARQEMSNQIASTVIQALMTLSKTPRRLVSPIPILKFEEEREQALTELRQLLQRDDITWRNLPRLIEEALEQSTMRSTNWRQRWRMLGQIYREMYLKPGDADIFLTQSEDGEVLLIQANTKESFWMLAEHSQALGRSTLRLFPSVAYIELSSYLLETPLTYTRDEMAADGIM</sequence>
<comment type="caution">
    <text evidence="1">The sequence shown here is derived from an EMBL/GenBank/DDBJ whole genome shotgun (WGS) entry which is preliminary data.</text>
</comment>
<dbReference type="InterPro" id="IPR019657">
    <property type="entry name" value="ComFB"/>
</dbReference>
<dbReference type="RefSeq" id="WP_330482185.1">
    <property type="nucleotide sequence ID" value="NZ_JAZBJZ010000007.1"/>
</dbReference>
<accession>A0AAW9PQD1</accession>
<name>A0AAW9PQD1_9CYAN</name>
<organism evidence="1 2">
    <name type="scientific">Tumidithrix elongata BACA0141</name>
    <dbReference type="NCBI Taxonomy" id="2716417"/>
    <lineage>
        <taxon>Bacteria</taxon>
        <taxon>Bacillati</taxon>
        <taxon>Cyanobacteriota</taxon>
        <taxon>Cyanophyceae</taxon>
        <taxon>Pseudanabaenales</taxon>
        <taxon>Pseudanabaenaceae</taxon>
        <taxon>Tumidithrix</taxon>
        <taxon>Tumidithrix elongata</taxon>
    </lineage>
</organism>
<protein>
    <submittedName>
        <fullName evidence="1">Late competence development ComFB family protein</fullName>
    </submittedName>
</protein>
<dbReference type="Pfam" id="PF10719">
    <property type="entry name" value="ComFB"/>
    <property type="match status" value="2"/>
</dbReference>
<reference evidence="1" key="1">
    <citation type="submission" date="2024-01" db="EMBL/GenBank/DDBJ databases">
        <title>Bank of Algae and Cyanobacteria of the Azores (BACA) strain genomes.</title>
        <authorList>
            <person name="Luz R."/>
            <person name="Cordeiro R."/>
            <person name="Fonseca A."/>
            <person name="Goncalves V."/>
        </authorList>
    </citation>
    <scope>NUCLEOTIDE SEQUENCE</scope>
    <source>
        <strain evidence="1">BACA0141</strain>
    </source>
</reference>
<keyword evidence="2" id="KW-1185">Reference proteome</keyword>
<dbReference type="AlphaFoldDB" id="A0AAW9PQD1"/>